<name>A0A0B0NBN3_GOSAR</name>
<accession>A0A0B0NBN3</accession>
<sequence>MLVGMIQIRWKFGFANSLFLFIRTETRACVLAVCDTRLCYTIVCPLGYRTI</sequence>
<keyword evidence="1" id="KW-0732">Signal</keyword>
<dbReference type="EMBL" id="KN393393">
    <property type="protein sequence ID" value="KHG10230.1"/>
    <property type="molecule type" value="Genomic_DNA"/>
</dbReference>
<organism evidence="2 3">
    <name type="scientific">Gossypium arboreum</name>
    <name type="common">Tree cotton</name>
    <name type="synonym">Gossypium nanking</name>
    <dbReference type="NCBI Taxonomy" id="29729"/>
    <lineage>
        <taxon>Eukaryota</taxon>
        <taxon>Viridiplantae</taxon>
        <taxon>Streptophyta</taxon>
        <taxon>Embryophyta</taxon>
        <taxon>Tracheophyta</taxon>
        <taxon>Spermatophyta</taxon>
        <taxon>Magnoliopsida</taxon>
        <taxon>eudicotyledons</taxon>
        <taxon>Gunneridae</taxon>
        <taxon>Pentapetalae</taxon>
        <taxon>rosids</taxon>
        <taxon>malvids</taxon>
        <taxon>Malvales</taxon>
        <taxon>Malvaceae</taxon>
        <taxon>Malvoideae</taxon>
        <taxon>Gossypium</taxon>
    </lineage>
</organism>
<gene>
    <name evidence="2" type="ORF">F383_11880</name>
</gene>
<feature type="signal peptide" evidence="1">
    <location>
        <begin position="1"/>
        <end position="28"/>
    </location>
</feature>
<evidence type="ECO:0000256" key="1">
    <source>
        <dbReference type="SAM" id="SignalP"/>
    </source>
</evidence>
<evidence type="ECO:0000313" key="2">
    <source>
        <dbReference type="EMBL" id="KHG10230.1"/>
    </source>
</evidence>
<dbReference type="Proteomes" id="UP000032142">
    <property type="component" value="Unassembled WGS sequence"/>
</dbReference>
<evidence type="ECO:0000313" key="3">
    <source>
        <dbReference type="Proteomes" id="UP000032142"/>
    </source>
</evidence>
<reference evidence="3" key="1">
    <citation type="submission" date="2014-09" db="EMBL/GenBank/DDBJ databases">
        <authorList>
            <person name="Mudge J."/>
            <person name="Ramaraj T."/>
            <person name="Lindquist I.E."/>
            <person name="Bharti A.K."/>
            <person name="Sundararajan A."/>
            <person name="Cameron C.T."/>
            <person name="Woodward J.E."/>
            <person name="May G.D."/>
            <person name="Brubaker C."/>
            <person name="Broadhvest J."/>
            <person name="Wilkins T.A."/>
        </authorList>
    </citation>
    <scope>NUCLEOTIDE SEQUENCE</scope>
    <source>
        <strain evidence="3">cv. AKA8401</strain>
    </source>
</reference>
<protein>
    <submittedName>
        <fullName evidence="2">Uncharacterized protein</fullName>
    </submittedName>
</protein>
<keyword evidence="3" id="KW-1185">Reference proteome</keyword>
<feature type="chain" id="PRO_5002056375" evidence="1">
    <location>
        <begin position="29"/>
        <end position="51"/>
    </location>
</feature>
<proteinExistence type="predicted"/>
<dbReference type="AlphaFoldDB" id="A0A0B0NBN3"/>